<dbReference type="PANTHER" id="PTHR12049:SF7">
    <property type="entry name" value="PROTEIN ARGININE METHYLTRANSFERASE NDUFAF7, MITOCHONDRIAL"/>
    <property type="match status" value="1"/>
</dbReference>
<dbReference type="AlphaFoldDB" id="A0A1G8ZAF1"/>
<gene>
    <name evidence="3" type="ORF">SAMN05216257_101623</name>
</gene>
<dbReference type="Proteomes" id="UP000199328">
    <property type="component" value="Unassembled WGS sequence"/>
</dbReference>
<dbReference type="Gene3D" id="3.40.50.12710">
    <property type="match status" value="1"/>
</dbReference>
<dbReference type="SUPFAM" id="SSF53335">
    <property type="entry name" value="S-adenosyl-L-methionine-dependent methyltransferases"/>
    <property type="match status" value="1"/>
</dbReference>
<dbReference type="GO" id="GO:0035243">
    <property type="term" value="F:protein-arginine omega-N symmetric methyltransferase activity"/>
    <property type="evidence" value="ECO:0007669"/>
    <property type="project" value="TreeGrafter"/>
</dbReference>
<proteinExistence type="predicted"/>
<dbReference type="PANTHER" id="PTHR12049">
    <property type="entry name" value="PROTEIN ARGININE METHYLTRANSFERASE NDUFAF7, MITOCHONDRIAL"/>
    <property type="match status" value="1"/>
</dbReference>
<dbReference type="Pfam" id="PF02636">
    <property type="entry name" value="Methyltransf_28"/>
    <property type="match status" value="1"/>
</dbReference>
<dbReference type="EMBL" id="FNFV01000001">
    <property type="protein sequence ID" value="SDK11385.1"/>
    <property type="molecule type" value="Genomic_DNA"/>
</dbReference>
<keyword evidence="2 3" id="KW-0808">Transferase</keyword>
<name>A0A1G8ZAF1_9RHOB</name>
<evidence type="ECO:0000256" key="2">
    <source>
        <dbReference type="ARBA" id="ARBA00022679"/>
    </source>
</evidence>
<dbReference type="GO" id="GO:0032259">
    <property type="term" value="P:methylation"/>
    <property type="evidence" value="ECO:0007669"/>
    <property type="project" value="UniProtKB-KW"/>
</dbReference>
<sequence length="370" mass="39066">MTPLAKRLAARIAASGPITVAEFMAACLSDPEHGVYGAGDPLGARGHFTTAPEISQMFGELLGLALAQSWLDRGGPAPVTLAELGPGRGTLMADALRATRAVPGLAEALRVHLVETSAPLRGRQAEALAGPSPLWWHESVGTLPEEAPLLLIANEFFDALPIRQFQRSGVAWRERLVRLDDEGRLAFALGAPCLPEPLAPRLADTREGDIVELCPAAEAIMGEIARRIAARGGVALIIDYGGWHSLGDTLQALSRHRRVDPLAAPGEADLTAHVDFEALARAARAPAGTAIAVSELTPQGVFLERLGITARAQALARALAGPALEAHVAAHRRLTHPQEMGSLFKVLGLWRHGDPPPPGLSPMPQEASTE</sequence>
<accession>A0A1G8ZAF1</accession>
<keyword evidence="4" id="KW-1185">Reference proteome</keyword>
<protein>
    <submittedName>
        <fullName evidence="3">SAM-dependent methyltransferase, MidA family</fullName>
    </submittedName>
</protein>
<reference evidence="4" key="1">
    <citation type="submission" date="2016-10" db="EMBL/GenBank/DDBJ databases">
        <authorList>
            <person name="Varghese N."/>
            <person name="Submissions S."/>
        </authorList>
    </citation>
    <scope>NUCLEOTIDE SEQUENCE [LARGE SCALE GENOMIC DNA]</scope>
    <source>
        <strain evidence="4">CGMCC 1.10789</strain>
    </source>
</reference>
<dbReference type="InterPro" id="IPR029063">
    <property type="entry name" value="SAM-dependent_MTases_sf"/>
</dbReference>
<evidence type="ECO:0000313" key="4">
    <source>
        <dbReference type="Proteomes" id="UP000199328"/>
    </source>
</evidence>
<evidence type="ECO:0000256" key="1">
    <source>
        <dbReference type="ARBA" id="ARBA00022603"/>
    </source>
</evidence>
<dbReference type="STRING" id="990712.SAMN05216257_101623"/>
<keyword evidence="1 3" id="KW-0489">Methyltransferase</keyword>
<organism evidence="3 4">
    <name type="scientific">Meinhardsimonia xiamenensis</name>
    <dbReference type="NCBI Taxonomy" id="990712"/>
    <lineage>
        <taxon>Bacteria</taxon>
        <taxon>Pseudomonadati</taxon>
        <taxon>Pseudomonadota</taxon>
        <taxon>Alphaproteobacteria</taxon>
        <taxon>Rhodobacterales</taxon>
        <taxon>Paracoccaceae</taxon>
        <taxon>Meinhardsimonia</taxon>
    </lineage>
</organism>
<evidence type="ECO:0000313" key="3">
    <source>
        <dbReference type="EMBL" id="SDK11385.1"/>
    </source>
</evidence>
<dbReference type="InterPro" id="IPR038375">
    <property type="entry name" value="NDUFAF7_sf"/>
</dbReference>
<dbReference type="InterPro" id="IPR003788">
    <property type="entry name" value="NDUFAF7"/>
</dbReference>
<dbReference type="RefSeq" id="WP_245656882.1">
    <property type="nucleotide sequence ID" value="NZ_FNFV01000001.1"/>
</dbReference>